<organism evidence="2 3">
    <name type="scientific">Echinococcus multilocularis</name>
    <name type="common">Fox tapeworm</name>
    <dbReference type="NCBI Taxonomy" id="6211"/>
    <lineage>
        <taxon>Eukaryota</taxon>
        <taxon>Metazoa</taxon>
        <taxon>Spiralia</taxon>
        <taxon>Lophotrochozoa</taxon>
        <taxon>Platyhelminthes</taxon>
        <taxon>Cestoda</taxon>
        <taxon>Eucestoda</taxon>
        <taxon>Cyclophyllidea</taxon>
        <taxon>Taeniidae</taxon>
        <taxon>Echinococcus</taxon>
    </lineage>
</organism>
<sequence length="130" mass="14942">MKRFFLQNSIALLCALHLHRILVHLALCHHKPLSLHTLSHFLKLCTSYPRATQGSHLDLVAPTCHLNHMPEGDAEFYSPHIICGPQCLRAMRTVHWDLKPLDIFLLHSDHLLTTRVDQPPDTLEKQRPPN</sequence>
<dbReference type="AlphaFoldDB" id="A0A068YNY8"/>
<dbReference type="OMA" id="SEWRSHE"/>
<evidence type="ECO:0000313" key="3">
    <source>
        <dbReference type="Proteomes" id="UP000017246"/>
    </source>
</evidence>
<proteinExistence type="predicted"/>
<feature type="signal peptide" evidence="1">
    <location>
        <begin position="1"/>
        <end position="28"/>
    </location>
</feature>
<accession>A0A068YNY8</accession>
<feature type="chain" id="PRO_5009741840" evidence="1">
    <location>
        <begin position="29"/>
        <end position="130"/>
    </location>
</feature>
<keyword evidence="3" id="KW-1185">Reference proteome</keyword>
<reference evidence="2" key="2">
    <citation type="submission" date="2015-11" db="EMBL/GenBank/DDBJ databases">
        <authorList>
            <person name="Zhang Y."/>
            <person name="Guo Z."/>
        </authorList>
    </citation>
    <scope>NUCLEOTIDE SEQUENCE</scope>
</reference>
<evidence type="ECO:0000256" key="1">
    <source>
        <dbReference type="SAM" id="SignalP"/>
    </source>
</evidence>
<keyword evidence="2" id="KW-0808">Transferase</keyword>
<keyword evidence="2" id="KW-0418">Kinase</keyword>
<keyword evidence="1" id="KW-0732">Signal</keyword>
<gene>
    <name evidence="2" type="ORF">EmuJ_001154400</name>
</gene>
<dbReference type="STRING" id="6211.A0A068YNY8"/>
<evidence type="ECO:0000313" key="2">
    <source>
        <dbReference type="EMBL" id="CDS43744.1"/>
    </source>
</evidence>
<dbReference type="Proteomes" id="UP000017246">
    <property type="component" value="Unassembled WGS sequence"/>
</dbReference>
<dbReference type="GO" id="GO:0016301">
    <property type="term" value="F:kinase activity"/>
    <property type="evidence" value="ECO:0007669"/>
    <property type="project" value="UniProtKB-KW"/>
</dbReference>
<name>A0A068YNY8_ECHMU</name>
<reference evidence="2" key="1">
    <citation type="journal article" date="2013" name="Nature">
        <title>The genomes of four tapeworm species reveal adaptations to parasitism.</title>
        <authorList>
            <person name="Tsai I.J."/>
            <person name="Zarowiecki M."/>
            <person name="Holroyd N."/>
            <person name="Garciarrubio A."/>
            <person name="Sanchez-Flores A."/>
            <person name="Brooks K.L."/>
            <person name="Tracey A."/>
            <person name="Bobes R.J."/>
            <person name="Fragoso G."/>
            <person name="Sciutto E."/>
            <person name="Aslett M."/>
            <person name="Beasley H."/>
            <person name="Bennett H.M."/>
            <person name="Cai J."/>
            <person name="Camicia F."/>
            <person name="Clark R."/>
            <person name="Cucher M."/>
            <person name="De Silva N."/>
            <person name="Day T.A."/>
            <person name="Deplazes P."/>
            <person name="Estrada K."/>
            <person name="Fernandez C."/>
            <person name="Holland P.W."/>
            <person name="Hou J."/>
            <person name="Hu S."/>
            <person name="Huckvale T."/>
            <person name="Hung S.S."/>
            <person name="Kamenetzky L."/>
            <person name="Keane J.A."/>
            <person name="Kiss F."/>
            <person name="Koziol U."/>
            <person name="Lambert O."/>
            <person name="Liu K."/>
            <person name="Luo X."/>
            <person name="Luo Y."/>
            <person name="Macchiaroli N."/>
            <person name="Nichol S."/>
            <person name="Paps J."/>
            <person name="Parkinson J."/>
            <person name="Pouchkina-Stantcheva N."/>
            <person name="Riddiford N."/>
            <person name="Rosenzvit M."/>
            <person name="Salinas G."/>
            <person name="Wasmuth J.D."/>
            <person name="Zamanian M."/>
            <person name="Zheng Y."/>
            <person name="Cai X."/>
            <person name="Soberon X."/>
            <person name="Olson P.D."/>
            <person name="Laclette J.P."/>
            <person name="Brehm K."/>
            <person name="Berriman M."/>
            <person name="Garciarrubio A."/>
            <person name="Bobes R.J."/>
            <person name="Fragoso G."/>
            <person name="Sanchez-Flores A."/>
            <person name="Estrada K."/>
            <person name="Cevallos M.A."/>
            <person name="Morett E."/>
            <person name="Gonzalez V."/>
            <person name="Portillo T."/>
            <person name="Ochoa-Leyva A."/>
            <person name="Jose M.V."/>
            <person name="Sciutto E."/>
            <person name="Landa A."/>
            <person name="Jimenez L."/>
            <person name="Valdes V."/>
            <person name="Carrero J.C."/>
            <person name="Larralde C."/>
            <person name="Morales-Montor J."/>
            <person name="Limon-Lason J."/>
            <person name="Soberon X."/>
            <person name="Laclette J.P."/>
        </authorList>
    </citation>
    <scope>NUCLEOTIDE SEQUENCE [LARGE SCALE GENOMIC DNA]</scope>
</reference>
<dbReference type="EMBL" id="LN902845">
    <property type="protein sequence ID" value="CDS43744.1"/>
    <property type="molecule type" value="Genomic_DNA"/>
</dbReference>
<dbReference type="OrthoDB" id="6764942at2759"/>
<protein>
    <submittedName>
        <fullName evidence="2">Ribosomal protein s kinase alpha</fullName>
    </submittedName>
</protein>